<evidence type="ECO:0000313" key="5">
    <source>
        <dbReference type="Proteomes" id="UP000507470"/>
    </source>
</evidence>
<keyword evidence="1" id="KW-0175">Coiled coil</keyword>
<dbReference type="Gene3D" id="1.10.8.10">
    <property type="entry name" value="DNA helicase RuvA subunit, C-terminal domain"/>
    <property type="match status" value="1"/>
</dbReference>
<dbReference type="PANTHER" id="PTHR23322">
    <property type="entry name" value="FAS-ASSOCIATED PROTEIN"/>
    <property type="match status" value="1"/>
</dbReference>
<dbReference type="InterPro" id="IPR036249">
    <property type="entry name" value="Thioredoxin-like_sf"/>
</dbReference>
<dbReference type="InterPro" id="IPR049483">
    <property type="entry name" value="FAF1_2-like_UAS"/>
</dbReference>
<name>A0A6J8CTQ1_MYTCO</name>
<dbReference type="Pfam" id="PF00789">
    <property type="entry name" value="UBX"/>
    <property type="match status" value="1"/>
</dbReference>
<feature type="domain" description="Ubiquitin-like" evidence="3">
    <location>
        <begin position="125"/>
        <end position="194"/>
    </location>
</feature>
<feature type="domain" description="UBX" evidence="2">
    <location>
        <begin position="638"/>
        <end position="715"/>
    </location>
</feature>
<dbReference type="SUPFAM" id="SSF54236">
    <property type="entry name" value="Ubiquitin-like"/>
    <property type="match status" value="3"/>
</dbReference>
<dbReference type="InterPro" id="IPR006577">
    <property type="entry name" value="UAS"/>
</dbReference>
<dbReference type="Pfam" id="PF21021">
    <property type="entry name" value="FAF1"/>
    <property type="match status" value="1"/>
</dbReference>
<evidence type="ECO:0000259" key="3">
    <source>
        <dbReference type="PROSITE" id="PS50053"/>
    </source>
</evidence>
<dbReference type="GO" id="GO:0043130">
    <property type="term" value="F:ubiquitin binding"/>
    <property type="evidence" value="ECO:0007669"/>
    <property type="project" value="TreeGrafter"/>
</dbReference>
<evidence type="ECO:0000313" key="4">
    <source>
        <dbReference type="EMBL" id="CAC5398876.1"/>
    </source>
</evidence>
<dbReference type="InterPro" id="IPR001012">
    <property type="entry name" value="UBX_dom"/>
</dbReference>
<dbReference type="InterPro" id="IPR050730">
    <property type="entry name" value="UBX_domain-protein"/>
</dbReference>
<dbReference type="CDD" id="cd14413">
    <property type="entry name" value="UBA_FAF1"/>
    <property type="match status" value="1"/>
</dbReference>
<sequence length="718" mass="81734">MADGERERILADFQACSNLEDVETCIAILDQNEWNLMRALGNVMPGTEGQQSPVYHDIEPGDPSPMDISNSFHPGVFPEPIPIDNNVADSFAAFDPGSASGPSNFDIGPSTSFGTRRTGQKTRMLHFTIEYREKNIEVSLNDSETVGKIKEVIHSRLGVPPEHQELKGWKRVKADDSKILRDLHLPQENTLFLLTPHLDNKKIVKTNSEEFEGSFTESLNRTYKLVINFTDNGTSKEINLNVPGIKTVGEIKGDVYAITNVPARHQIWCGWPPVADDDTMTIGCAGLSIPEHKLTLTKSNITHRPQAKKTVEDVIADISDEEEDYQSCSFHTEPDDDMFESEDSMTRKMTALIPETVKDETEALEHFTREFRERYGENHPVFFVGTLENALKEALQGRAKDRKLLAIYLHHDNSILSNVFCSQVLCSDSIVNYLSNNFVTWAWDLSLETNNARLITLAKRHFGSIASTQIRNYRPDQLPVLYIISRSRSSNEVVDVIHGSVTLDELMTRLIHVVEVFNQQLTGEIEDELTGEIEEEVIHVVEVFNQQLIGEIEDELTGEIEDESERDAREMIRKEQETAFQESLAADKAKAEALKLEREEEMKKQAEEQRQKIEEKQKQEALKLSAEIAMPNEPSQDCKDPITVLRIRTPDGETLSRRFRAEEPLKHLIYYVTSKGFHTEGYKLLTTFPRKDISQEDDKRTLQDLKLYPQETLMVEER</sequence>
<protein>
    <submittedName>
        <fullName evidence="4">FAF1</fullName>
    </submittedName>
</protein>
<keyword evidence="5" id="KW-1185">Reference proteome</keyword>
<dbReference type="Gene3D" id="3.10.20.90">
    <property type="entry name" value="Phosphatidylinositol 3-kinase Catalytic Subunit, Chain A, domain 1"/>
    <property type="match status" value="3"/>
</dbReference>
<dbReference type="GO" id="GO:0005783">
    <property type="term" value="C:endoplasmic reticulum"/>
    <property type="evidence" value="ECO:0007669"/>
    <property type="project" value="TreeGrafter"/>
</dbReference>
<evidence type="ECO:0000256" key="1">
    <source>
        <dbReference type="SAM" id="Coils"/>
    </source>
</evidence>
<dbReference type="GO" id="GO:0036503">
    <property type="term" value="P:ERAD pathway"/>
    <property type="evidence" value="ECO:0007669"/>
    <property type="project" value="TreeGrafter"/>
</dbReference>
<proteinExistence type="predicted"/>
<dbReference type="InterPro" id="IPR033043">
    <property type="entry name" value="FAF1-like_UBX"/>
</dbReference>
<accession>A0A6J8CTQ1</accession>
<dbReference type="PROSITE" id="PS50053">
    <property type="entry name" value="UBIQUITIN_2"/>
    <property type="match status" value="1"/>
</dbReference>
<dbReference type="InterPro" id="IPR029071">
    <property type="entry name" value="Ubiquitin-like_domsf"/>
</dbReference>
<dbReference type="AlphaFoldDB" id="A0A6J8CTQ1"/>
<dbReference type="PANTHER" id="PTHR23322:SF96">
    <property type="entry name" value="FAS-ASSOCIATED FACTOR 1"/>
    <property type="match status" value="1"/>
</dbReference>
<dbReference type="CDD" id="cd01771">
    <property type="entry name" value="UBX_UBXN3A"/>
    <property type="match status" value="1"/>
</dbReference>
<dbReference type="Proteomes" id="UP000507470">
    <property type="component" value="Unassembled WGS sequence"/>
</dbReference>
<dbReference type="OrthoDB" id="1920064at2759"/>
<dbReference type="InterPro" id="IPR000626">
    <property type="entry name" value="Ubiquitin-like_dom"/>
</dbReference>
<dbReference type="Gene3D" id="3.40.30.10">
    <property type="entry name" value="Glutaredoxin"/>
    <property type="match status" value="1"/>
</dbReference>
<organism evidence="4 5">
    <name type="scientific">Mytilus coruscus</name>
    <name type="common">Sea mussel</name>
    <dbReference type="NCBI Taxonomy" id="42192"/>
    <lineage>
        <taxon>Eukaryota</taxon>
        <taxon>Metazoa</taxon>
        <taxon>Spiralia</taxon>
        <taxon>Lophotrochozoa</taxon>
        <taxon>Mollusca</taxon>
        <taxon>Bivalvia</taxon>
        <taxon>Autobranchia</taxon>
        <taxon>Pteriomorphia</taxon>
        <taxon>Mytilida</taxon>
        <taxon>Mytiloidea</taxon>
        <taxon>Mytilidae</taxon>
        <taxon>Mytilinae</taxon>
        <taxon>Mytilus</taxon>
    </lineage>
</organism>
<dbReference type="SUPFAM" id="SSF52833">
    <property type="entry name" value="Thioredoxin-like"/>
    <property type="match status" value="1"/>
</dbReference>
<dbReference type="SMART" id="SM00166">
    <property type="entry name" value="UBX"/>
    <property type="match status" value="1"/>
</dbReference>
<dbReference type="EMBL" id="CACVKT020005969">
    <property type="protein sequence ID" value="CAC5398876.1"/>
    <property type="molecule type" value="Genomic_DNA"/>
</dbReference>
<dbReference type="PROSITE" id="PS50033">
    <property type="entry name" value="UBX"/>
    <property type="match status" value="1"/>
</dbReference>
<dbReference type="CDD" id="cd17129">
    <property type="entry name" value="Ubl1_FAF1"/>
    <property type="match status" value="1"/>
</dbReference>
<gene>
    <name evidence="4" type="ORF">MCOR_33201</name>
</gene>
<dbReference type="SMART" id="SM00594">
    <property type="entry name" value="UAS"/>
    <property type="match status" value="1"/>
</dbReference>
<feature type="coiled-coil region" evidence="1">
    <location>
        <begin position="584"/>
        <end position="623"/>
    </location>
</feature>
<dbReference type="InterPro" id="IPR044541">
    <property type="entry name" value="FAF1_UBA"/>
</dbReference>
<evidence type="ECO:0000259" key="2">
    <source>
        <dbReference type="PROSITE" id="PS50033"/>
    </source>
</evidence>
<reference evidence="4 5" key="1">
    <citation type="submission" date="2020-06" db="EMBL/GenBank/DDBJ databases">
        <authorList>
            <person name="Li R."/>
            <person name="Bekaert M."/>
        </authorList>
    </citation>
    <scope>NUCLEOTIDE SEQUENCE [LARGE SCALE GENOMIC DNA]</scope>
    <source>
        <strain evidence="5">wild</strain>
    </source>
</reference>
<dbReference type="GO" id="GO:0005634">
    <property type="term" value="C:nucleus"/>
    <property type="evidence" value="ECO:0007669"/>
    <property type="project" value="TreeGrafter"/>
</dbReference>